<name>A0AAP2DBC2_9BACT</name>
<accession>A0AAP2DBC2</accession>
<organism evidence="1 2">
    <name type="scientific">Dawidia soli</name>
    <dbReference type="NCBI Taxonomy" id="2782352"/>
    <lineage>
        <taxon>Bacteria</taxon>
        <taxon>Pseudomonadati</taxon>
        <taxon>Bacteroidota</taxon>
        <taxon>Cytophagia</taxon>
        <taxon>Cytophagales</taxon>
        <taxon>Chryseotaleaceae</taxon>
        <taxon>Dawidia</taxon>
    </lineage>
</organism>
<dbReference type="AlphaFoldDB" id="A0AAP2DBC2"/>
<evidence type="ECO:0000313" key="2">
    <source>
        <dbReference type="Proteomes" id="UP001319180"/>
    </source>
</evidence>
<reference evidence="1 2" key="1">
    <citation type="submission" date="2021-05" db="EMBL/GenBank/DDBJ databases">
        <title>A Polyphasic approach of four new species of the genus Ohtaekwangia: Ohtaekwangia histidinii sp. nov., Ohtaekwangia cretensis sp. nov., Ohtaekwangia indiensis sp. nov., Ohtaekwangia reichenbachii sp. nov. from diverse environment.</title>
        <authorList>
            <person name="Octaviana S."/>
        </authorList>
    </citation>
    <scope>NUCLEOTIDE SEQUENCE [LARGE SCALE GENOMIC DNA]</scope>
    <source>
        <strain evidence="1 2">PWU37</strain>
    </source>
</reference>
<sequence length="583" mass="62087">MAPTPPFRSVVEELLFAILQKLPDAQYLTRQDIDSLAKLNVLLLDADLAPAGETQAAIESIKGNVPAIADTLEKMYGIIQGLTFLKTEDIDTLAELNSVLTDADLLRGGDIKFPNVLFVSPDGDNNHGLKGDISRPFAPDGIASRAGAGDKVMFLPGDYTVNTNLAVNGVEYGTLGGGVQISVSQAGAILFDYTAIANSNLPVKIAGEFDFKIDANTAGIFKFNKPGQSARQYSIRWRTALQLKGTFLTMPLLLTIGTFEGCVEIAPSADQPCIVCDGNGSTGNGVVKLAINNNSTTTSAISPCFNGFSFDVNYNATAHGLFKEPVTNNSTFVNSYKLKIAQPAGATTYITSGNYELSLVGGTVVVVLGSKVVLSGFLRTCTFNAGPSTDTFAQCVANTVAILNAQVTLLVLDGVWRNCTYNRTSSNPVVLKGDFFNFTFLGSPSLMTITGRVELTEGNYIFGEGGQYFDLQGTLIGNAPTLFIFGFNYKVLISGRLKNLKSDGKLFETNHNNQVYTLILTGAVLEAGASAPHAINIFIEDTINITLYGKSFINKPVLGPGTVNYIVGPASDLVISGDVRVYP</sequence>
<dbReference type="EMBL" id="JAHESC010000032">
    <property type="protein sequence ID" value="MBT1688878.1"/>
    <property type="molecule type" value="Genomic_DNA"/>
</dbReference>
<gene>
    <name evidence="1" type="ORF">KK078_20080</name>
</gene>
<dbReference type="RefSeq" id="WP_254092105.1">
    <property type="nucleotide sequence ID" value="NZ_JAHESC010000032.1"/>
</dbReference>
<keyword evidence="2" id="KW-1185">Reference proteome</keyword>
<dbReference type="Proteomes" id="UP001319180">
    <property type="component" value="Unassembled WGS sequence"/>
</dbReference>
<protein>
    <submittedName>
        <fullName evidence="1">Uncharacterized protein</fullName>
    </submittedName>
</protein>
<proteinExistence type="predicted"/>
<evidence type="ECO:0000313" key="1">
    <source>
        <dbReference type="EMBL" id="MBT1688878.1"/>
    </source>
</evidence>
<comment type="caution">
    <text evidence="1">The sequence shown here is derived from an EMBL/GenBank/DDBJ whole genome shotgun (WGS) entry which is preliminary data.</text>
</comment>